<comment type="caution">
    <text evidence="1">The sequence shown here is derived from an EMBL/GenBank/DDBJ whole genome shotgun (WGS) entry which is preliminary data.</text>
</comment>
<gene>
    <name evidence="1" type="ORF">OUZ56_029780</name>
</gene>
<accession>A0ABR0B7T8</accession>
<evidence type="ECO:0000313" key="2">
    <source>
        <dbReference type="Proteomes" id="UP001234178"/>
    </source>
</evidence>
<organism evidence="1 2">
    <name type="scientific">Daphnia magna</name>
    <dbReference type="NCBI Taxonomy" id="35525"/>
    <lineage>
        <taxon>Eukaryota</taxon>
        <taxon>Metazoa</taxon>
        <taxon>Ecdysozoa</taxon>
        <taxon>Arthropoda</taxon>
        <taxon>Crustacea</taxon>
        <taxon>Branchiopoda</taxon>
        <taxon>Diplostraca</taxon>
        <taxon>Cladocera</taxon>
        <taxon>Anomopoda</taxon>
        <taxon>Daphniidae</taxon>
        <taxon>Daphnia</taxon>
    </lineage>
</organism>
<reference evidence="1 2" key="1">
    <citation type="journal article" date="2023" name="Nucleic Acids Res.">
        <title>The hologenome of Daphnia magna reveals possible DNA methylation and microbiome-mediated evolution of the host genome.</title>
        <authorList>
            <person name="Chaturvedi A."/>
            <person name="Li X."/>
            <person name="Dhandapani V."/>
            <person name="Marshall H."/>
            <person name="Kissane S."/>
            <person name="Cuenca-Cambronero M."/>
            <person name="Asole G."/>
            <person name="Calvet F."/>
            <person name="Ruiz-Romero M."/>
            <person name="Marangio P."/>
            <person name="Guigo R."/>
            <person name="Rago D."/>
            <person name="Mirbahai L."/>
            <person name="Eastwood N."/>
            <person name="Colbourne J.K."/>
            <person name="Zhou J."/>
            <person name="Mallon E."/>
            <person name="Orsini L."/>
        </authorList>
    </citation>
    <scope>NUCLEOTIDE SEQUENCE [LARGE SCALE GENOMIC DNA]</scope>
    <source>
        <strain evidence="1">LRV0_1</strain>
    </source>
</reference>
<protein>
    <submittedName>
        <fullName evidence="1">Uncharacterized protein</fullName>
    </submittedName>
</protein>
<proteinExistence type="predicted"/>
<dbReference type="EMBL" id="JAOYFB010000040">
    <property type="protein sequence ID" value="KAK4037751.1"/>
    <property type="molecule type" value="Genomic_DNA"/>
</dbReference>
<name>A0ABR0B7T8_9CRUS</name>
<sequence length="78" mass="8410">MSGRADSTAAVLIGSQATLIEAIVSTGFIEGLEIRNVPNTVRQATTWSERFGVVGVGRGFQAAVARTEYYSILQNDKY</sequence>
<evidence type="ECO:0000313" key="1">
    <source>
        <dbReference type="EMBL" id="KAK4037751.1"/>
    </source>
</evidence>
<dbReference type="Proteomes" id="UP001234178">
    <property type="component" value="Unassembled WGS sequence"/>
</dbReference>
<keyword evidence="2" id="KW-1185">Reference proteome</keyword>